<dbReference type="Gene3D" id="1.20.58.90">
    <property type="match status" value="1"/>
</dbReference>
<keyword evidence="6" id="KW-0963">Cytoplasm</keyword>
<dbReference type="OMA" id="VIQECIM"/>
<dbReference type="OrthoDB" id="296187at2759"/>
<reference evidence="11" key="2">
    <citation type="journal article" date="2020" name="PLoS Negl. Trop. Dis.">
        <title>High-quality nuclear genome for Sarcoptes scabiei-A critical resource for a neglected parasite.</title>
        <authorList>
            <person name="Korhonen P.K."/>
            <person name="Gasser R.B."/>
            <person name="Ma G."/>
            <person name="Wang T."/>
            <person name="Stroehlein A.J."/>
            <person name="Young N.D."/>
            <person name="Ang C.S."/>
            <person name="Fernando D.D."/>
            <person name="Lu H.C."/>
            <person name="Taylor S."/>
            <person name="Reynolds S.L."/>
            <person name="Mofiz E."/>
            <person name="Najaraj S.H."/>
            <person name="Gowda H."/>
            <person name="Madugundu A."/>
            <person name="Renuse S."/>
            <person name="Holt D."/>
            <person name="Pandey A."/>
            <person name="Papenfuss A.T."/>
            <person name="Fischer K."/>
        </authorList>
    </citation>
    <scope>NUCLEOTIDE SEQUENCE [LARGE SCALE GENOMIC DNA]</scope>
</reference>
<dbReference type="InterPro" id="IPR036126">
    <property type="entry name" value="TBCA_sf"/>
</dbReference>
<dbReference type="GO" id="GO:0007021">
    <property type="term" value="P:tubulin complex assembly"/>
    <property type="evidence" value="ECO:0007669"/>
    <property type="project" value="UniProtKB-UniRule"/>
</dbReference>
<dbReference type="SUPFAM" id="SSF46988">
    <property type="entry name" value="Tubulin chaperone cofactor A"/>
    <property type="match status" value="1"/>
</dbReference>
<evidence type="ECO:0000313" key="9">
    <source>
        <dbReference type="EMBL" id="KPM03701.1"/>
    </source>
</evidence>
<protein>
    <recommendedName>
        <fullName evidence="3 6">Tubulin-specific chaperone A</fullName>
    </recommendedName>
</protein>
<evidence type="ECO:0000256" key="7">
    <source>
        <dbReference type="SAM" id="Coils"/>
    </source>
</evidence>
<evidence type="ECO:0000313" key="10">
    <source>
        <dbReference type="EnsemblMetazoa" id="KAF7488979.1"/>
    </source>
</evidence>
<dbReference type="GO" id="GO:0048487">
    <property type="term" value="F:beta-tubulin binding"/>
    <property type="evidence" value="ECO:0007669"/>
    <property type="project" value="InterPro"/>
</dbReference>
<dbReference type="PANTHER" id="PTHR21500:SF0">
    <property type="entry name" value="TUBULIN-SPECIFIC CHAPERONE A"/>
    <property type="match status" value="1"/>
</dbReference>
<dbReference type="GO" id="GO:0005874">
    <property type="term" value="C:microtubule"/>
    <property type="evidence" value="ECO:0007669"/>
    <property type="project" value="UniProtKB-KW"/>
</dbReference>
<dbReference type="GO" id="GO:0005829">
    <property type="term" value="C:cytosol"/>
    <property type="evidence" value="ECO:0007669"/>
    <property type="project" value="TreeGrafter"/>
</dbReference>
<dbReference type="PANTHER" id="PTHR21500">
    <property type="entry name" value="TUBULIN-SPECIFIC CHAPERONE A"/>
    <property type="match status" value="1"/>
</dbReference>
<dbReference type="EnsemblMetazoa" id="SSS_3296s_mrna">
    <property type="protein sequence ID" value="KAF7488979.1"/>
    <property type="gene ID" value="SSS_3296"/>
</dbReference>
<evidence type="ECO:0000256" key="1">
    <source>
        <dbReference type="ARBA" id="ARBA00003046"/>
    </source>
</evidence>
<reference evidence="8" key="3">
    <citation type="submission" date="2020-01" db="EMBL/GenBank/DDBJ databases">
        <authorList>
            <person name="Korhonen P.K.K."/>
            <person name="Guangxu M.G."/>
            <person name="Wang T.W."/>
            <person name="Stroehlein A.J.S."/>
            <person name="Young N.D."/>
            <person name="Ang C.-S.A."/>
            <person name="Fernando D.W.F."/>
            <person name="Lu H.L."/>
            <person name="Taylor S.T."/>
            <person name="Ehtesham M.E.M."/>
            <person name="Najaraj S.H.N."/>
            <person name="Harsha G.H.G."/>
            <person name="Madugundu A.M."/>
            <person name="Renuse S.R."/>
            <person name="Holt D.H."/>
            <person name="Pandey A.P."/>
            <person name="Papenfuss A.P."/>
            <person name="Gasser R.B.G."/>
            <person name="Fischer K.F."/>
        </authorList>
    </citation>
    <scope>NUCLEOTIDE SEQUENCE</scope>
    <source>
        <strain evidence="8">SSS_KF_BRIS2020</strain>
    </source>
</reference>
<evidence type="ECO:0000313" key="12">
    <source>
        <dbReference type="Proteomes" id="UP000616769"/>
    </source>
</evidence>
<evidence type="ECO:0000313" key="8">
    <source>
        <dbReference type="EMBL" id="KAF7488979.1"/>
    </source>
</evidence>
<gene>
    <name evidence="9" type="ORF">QR98_0021350</name>
    <name evidence="8" type="ORF">SSS_3296</name>
</gene>
<dbReference type="Pfam" id="PF02970">
    <property type="entry name" value="TBCA"/>
    <property type="match status" value="1"/>
</dbReference>
<name>A0A131ZYE8_SARSC</name>
<dbReference type="EMBL" id="JXLN01005820">
    <property type="protein sequence ID" value="KPM03701.1"/>
    <property type="molecule type" value="Genomic_DNA"/>
</dbReference>
<evidence type="ECO:0000256" key="4">
    <source>
        <dbReference type="ARBA" id="ARBA00023186"/>
    </source>
</evidence>
<accession>A0A131ZYE8</accession>
<proteinExistence type="inferred from homology"/>
<keyword evidence="6" id="KW-0493">Microtubule</keyword>
<comment type="similarity">
    <text evidence="2 6">Belongs to the TBCA family.</text>
</comment>
<keyword evidence="11" id="KW-1185">Reference proteome</keyword>
<dbReference type="AlphaFoldDB" id="A0A131ZYE8"/>
<keyword evidence="6" id="KW-0206">Cytoskeleton</keyword>
<keyword evidence="7" id="KW-0175">Coiled coil</keyword>
<comment type="function">
    <text evidence="1">Tubulin-folding protein; involved in the early step of the tubulin folding pathway.</text>
</comment>
<keyword evidence="4 6" id="KW-0143">Chaperone</keyword>
<feature type="coiled-coil region" evidence="7">
    <location>
        <begin position="16"/>
        <end position="51"/>
    </location>
</feature>
<comment type="subunit">
    <text evidence="5 6">Supercomplex made of cofactors A to E. Cofactors A and D function by capturing and stabilizing tubulin in a quasi-native conformation. Cofactor E binds to the cofactor D-tubulin complex; interaction with cofactor C then causes the release of tubulin polypeptides that are committed to the native state.</text>
</comment>
<reference evidence="9 12" key="1">
    <citation type="journal article" date="2015" name="Parasit. Vectors">
        <title>Draft genome of the scabies mite.</title>
        <authorList>
            <person name="Rider S.D.Jr."/>
            <person name="Morgan M.S."/>
            <person name="Arlian L.G."/>
        </authorList>
    </citation>
    <scope>NUCLEOTIDE SEQUENCE [LARGE SCALE GENOMIC DNA]</scope>
    <source>
        <strain evidence="9">Arlian Lab</strain>
    </source>
</reference>
<evidence type="ECO:0000256" key="3">
    <source>
        <dbReference type="ARBA" id="ARBA00015002"/>
    </source>
</evidence>
<evidence type="ECO:0000256" key="2">
    <source>
        <dbReference type="ARBA" id="ARBA00006806"/>
    </source>
</evidence>
<dbReference type="GO" id="GO:0007023">
    <property type="term" value="P:post-chaperonin tubulin folding pathway"/>
    <property type="evidence" value="ECO:0007669"/>
    <property type="project" value="UniProtKB-UniRule"/>
</dbReference>
<evidence type="ECO:0000313" key="11">
    <source>
        <dbReference type="Proteomes" id="UP000070412"/>
    </source>
</evidence>
<sequence>MADADLFPVRIATGVLKRTFKEKNYYEKELKKEEQQLLKMKDENRDEYEINKQKEIICETATIIPDCEKRFSSALGNLEDLIEKYGEQFAESKIVIDAKAALDEIKNLK</sequence>
<comment type="subcellular location">
    <subcellularLocation>
        <location evidence="6">Cytoplasm</location>
        <location evidence="6">Cytoskeleton</location>
    </subcellularLocation>
</comment>
<reference evidence="10" key="4">
    <citation type="submission" date="2022-06" db="UniProtKB">
        <authorList>
            <consortium name="EnsemblMetazoa"/>
        </authorList>
    </citation>
    <scope>IDENTIFICATION</scope>
</reference>
<evidence type="ECO:0000256" key="5">
    <source>
        <dbReference type="ARBA" id="ARBA00026055"/>
    </source>
</evidence>
<dbReference type="Proteomes" id="UP000616769">
    <property type="component" value="Unassembled WGS sequence"/>
</dbReference>
<organism evidence="9 12">
    <name type="scientific">Sarcoptes scabiei</name>
    <name type="common">Itch mite</name>
    <name type="synonym">Acarus scabiei</name>
    <dbReference type="NCBI Taxonomy" id="52283"/>
    <lineage>
        <taxon>Eukaryota</taxon>
        <taxon>Metazoa</taxon>
        <taxon>Ecdysozoa</taxon>
        <taxon>Arthropoda</taxon>
        <taxon>Chelicerata</taxon>
        <taxon>Arachnida</taxon>
        <taxon>Acari</taxon>
        <taxon>Acariformes</taxon>
        <taxon>Sarcoptiformes</taxon>
        <taxon>Astigmata</taxon>
        <taxon>Psoroptidia</taxon>
        <taxon>Sarcoptoidea</taxon>
        <taxon>Sarcoptidae</taxon>
        <taxon>Sarcoptinae</taxon>
        <taxon>Sarcoptes</taxon>
    </lineage>
</organism>
<evidence type="ECO:0000256" key="6">
    <source>
        <dbReference type="RuleBase" id="RU364030"/>
    </source>
</evidence>
<dbReference type="EMBL" id="WVUK01000065">
    <property type="protein sequence ID" value="KAF7488979.1"/>
    <property type="molecule type" value="Genomic_DNA"/>
</dbReference>
<dbReference type="InterPro" id="IPR004226">
    <property type="entry name" value="TBCA"/>
</dbReference>
<dbReference type="Proteomes" id="UP000070412">
    <property type="component" value="Unassembled WGS sequence"/>
</dbReference>
<dbReference type="VEuPathDB" id="VectorBase:SSCA000127"/>